<dbReference type="PANTHER" id="PTHR43177">
    <property type="entry name" value="PROTEIN NRFC"/>
    <property type="match status" value="1"/>
</dbReference>
<dbReference type="Proteomes" id="UP000077275">
    <property type="component" value="Unassembled WGS sequence"/>
</dbReference>
<dbReference type="InterPro" id="IPR017900">
    <property type="entry name" value="4Fe4S_Fe_S_CS"/>
</dbReference>
<protein>
    <submittedName>
        <fullName evidence="9">Hydrogenase-4 component A</fullName>
        <ecNumber evidence="9">1.-.-.-</ecNumber>
    </submittedName>
</protein>
<evidence type="ECO:0000313" key="9">
    <source>
        <dbReference type="EMBL" id="KZX15469.1"/>
    </source>
</evidence>
<dbReference type="STRING" id="47311.MBCUT_14640"/>
<reference evidence="9 10" key="1">
    <citation type="submission" date="2016-04" db="EMBL/GenBank/DDBJ databases">
        <title>Genome sequence of Methanobrevibacter cuticularis DSM 11139.</title>
        <authorList>
            <person name="Poehlein A."/>
            <person name="Seedorf H."/>
            <person name="Daniel R."/>
        </authorList>
    </citation>
    <scope>NUCLEOTIDE SEQUENCE [LARGE SCALE GENOMIC DNA]</scope>
    <source>
        <strain evidence="9 10">DSM 11139</strain>
    </source>
</reference>
<evidence type="ECO:0000256" key="4">
    <source>
        <dbReference type="ARBA" id="ARBA00022737"/>
    </source>
</evidence>
<evidence type="ECO:0000313" key="10">
    <source>
        <dbReference type="Proteomes" id="UP000077275"/>
    </source>
</evidence>
<evidence type="ECO:0000256" key="7">
    <source>
        <dbReference type="ARBA" id="ARBA00023014"/>
    </source>
</evidence>
<dbReference type="OrthoDB" id="2837at2157"/>
<keyword evidence="7" id="KW-0411">Iron-sulfur</keyword>
<dbReference type="PROSITE" id="PS51379">
    <property type="entry name" value="4FE4S_FER_2"/>
    <property type="match status" value="1"/>
</dbReference>
<dbReference type="InterPro" id="IPR057431">
    <property type="entry name" value="LdpA_Fe-S-bd"/>
</dbReference>
<evidence type="ECO:0000256" key="2">
    <source>
        <dbReference type="ARBA" id="ARBA00022485"/>
    </source>
</evidence>
<evidence type="ECO:0000256" key="1">
    <source>
        <dbReference type="ARBA" id="ARBA00022448"/>
    </source>
</evidence>
<dbReference type="GO" id="GO:0051539">
    <property type="term" value="F:4 iron, 4 sulfur cluster binding"/>
    <property type="evidence" value="ECO:0007669"/>
    <property type="project" value="UniProtKB-KW"/>
</dbReference>
<evidence type="ECO:0000256" key="3">
    <source>
        <dbReference type="ARBA" id="ARBA00022723"/>
    </source>
</evidence>
<feature type="domain" description="4Fe-4S ferredoxin-type" evidence="8">
    <location>
        <begin position="62"/>
        <end position="91"/>
    </location>
</feature>
<keyword evidence="4" id="KW-0677">Repeat</keyword>
<dbReference type="PATRIC" id="fig|47311.3.peg.1597"/>
<name>A0A166DDB8_9EURY</name>
<dbReference type="EMBL" id="LWMW01000117">
    <property type="protein sequence ID" value="KZX15469.1"/>
    <property type="molecule type" value="Genomic_DNA"/>
</dbReference>
<dbReference type="AlphaFoldDB" id="A0A166DDB8"/>
<comment type="caution">
    <text evidence="9">The sequence shown here is derived from an EMBL/GenBank/DDBJ whole genome shotgun (WGS) entry which is preliminary data.</text>
</comment>
<evidence type="ECO:0000259" key="8">
    <source>
        <dbReference type="PROSITE" id="PS51379"/>
    </source>
</evidence>
<keyword evidence="1" id="KW-0813">Transport</keyword>
<proteinExistence type="predicted"/>
<dbReference type="GO" id="GO:0016491">
    <property type="term" value="F:oxidoreductase activity"/>
    <property type="evidence" value="ECO:0007669"/>
    <property type="project" value="UniProtKB-KW"/>
</dbReference>
<dbReference type="Gene3D" id="3.30.70.20">
    <property type="match status" value="2"/>
</dbReference>
<sequence>MKKITIQSDLCDGCLDCEQACCGLYGTSRITIREVEGSYYPIICQQCENAPCVIICPTDAMSSNGINQEKCIACGLCMMVCPFGAVKVENREAQKCDRCESRGESPACIKACSKRAIALIDTDELKSMKQDQFLSKMAGIKNKPKKNNFINILTSSTRSNRSYKDKKNSN</sequence>
<dbReference type="Pfam" id="PF25160">
    <property type="entry name" value="LdpA_Fe-S-bd"/>
    <property type="match status" value="1"/>
</dbReference>
<keyword evidence="5" id="KW-0249">Electron transport</keyword>
<dbReference type="PROSITE" id="PS00198">
    <property type="entry name" value="4FE4S_FER_1"/>
    <property type="match status" value="1"/>
</dbReference>
<dbReference type="InterPro" id="IPR017896">
    <property type="entry name" value="4Fe4S_Fe-S-bd"/>
</dbReference>
<organism evidence="9 10">
    <name type="scientific">Methanobrevibacter cuticularis</name>
    <dbReference type="NCBI Taxonomy" id="47311"/>
    <lineage>
        <taxon>Archaea</taxon>
        <taxon>Methanobacteriati</taxon>
        <taxon>Methanobacteriota</taxon>
        <taxon>Methanomada group</taxon>
        <taxon>Methanobacteria</taxon>
        <taxon>Methanobacteriales</taxon>
        <taxon>Methanobacteriaceae</taxon>
        <taxon>Methanobrevibacter</taxon>
    </lineage>
</organism>
<keyword evidence="3" id="KW-0479">Metal-binding</keyword>
<accession>A0A166DDB8</accession>
<keyword evidence="10" id="KW-1185">Reference proteome</keyword>
<gene>
    <name evidence="9" type="primary">hyfA_1</name>
    <name evidence="9" type="ORF">MBCUT_14640</name>
</gene>
<dbReference type="EC" id="1.-.-.-" evidence="9"/>
<dbReference type="SUPFAM" id="SSF54862">
    <property type="entry name" value="4Fe-4S ferredoxins"/>
    <property type="match status" value="1"/>
</dbReference>
<evidence type="ECO:0000256" key="6">
    <source>
        <dbReference type="ARBA" id="ARBA00023004"/>
    </source>
</evidence>
<dbReference type="RefSeq" id="WP_067260034.1">
    <property type="nucleotide sequence ID" value="NZ_LWMW01000117.1"/>
</dbReference>
<keyword evidence="9" id="KW-0560">Oxidoreductase</keyword>
<keyword evidence="6" id="KW-0408">Iron</keyword>
<keyword evidence="2" id="KW-0004">4Fe-4S</keyword>
<dbReference type="PANTHER" id="PTHR43177:SF5">
    <property type="entry name" value="ANAEROBIC DIMETHYL SULFOXIDE REDUCTASE CHAIN B-RELATED"/>
    <property type="match status" value="1"/>
</dbReference>
<evidence type="ECO:0000256" key="5">
    <source>
        <dbReference type="ARBA" id="ARBA00022982"/>
    </source>
</evidence>
<dbReference type="GO" id="GO:0046872">
    <property type="term" value="F:metal ion binding"/>
    <property type="evidence" value="ECO:0007669"/>
    <property type="project" value="UniProtKB-KW"/>
</dbReference>
<dbReference type="InterPro" id="IPR050954">
    <property type="entry name" value="ET_IronSulfur_Cluster-Binding"/>
</dbReference>